<accession>D7G8Y4</accession>
<reference evidence="1 2" key="1">
    <citation type="journal article" date="2010" name="Nature">
        <title>The Ectocarpus genome and the independent evolution of multicellularity in brown algae.</title>
        <authorList>
            <person name="Cock J.M."/>
            <person name="Sterck L."/>
            <person name="Rouze P."/>
            <person name="Scornet D."/>
            <person name="Allen A.E."/>
            <person name="Amoutzias G."/>
            <person name="Anthouard V."/>
            <person name="Artiguenave F."/>
            <person name="Aury J.M."/>
            <person name="Badger J.H."/>
            <person name="Beszteri B."/>
            <person name="Billiau K."/>
            <person name="Bonnet E."/>
            <person name="Bothwell J.H."/>
            <person name="Bowler C."/>
            <person name="Boyen C."/>
            <person name="Brownlee C."/>
            <person name="Carrano C.J."/>
            <person name="Charrier B."/>
            <person name="Cho G.Y."/>
            <person name="Coelho S.M."/>
            <person name="Collen J."/>
            <person name="Corre E."/>
            <person name="Da Silva C."/>
            <person name="Delage L."/>
            <person name="Delaroque N."/>
            <person name="Dittami S.M."/>
            <person name="Doulbeau S."/>
            <person name="Elias M."/>
            <person name="Farnham G."/>
            <person name="Gachon C.M."/>
            <person name="Gschloessl B."/>
            <person name="Heesch S."/>
            <person name="Jabbari K."/>
            <person name="Jubin C."/>
            <person name="Kawai H."/>
            <person name="Kimura K."/>
            <person name="Kloareg B."/>
            <person name="Kupper F.C."/>
            <person name="Lang D."/>
            <person name="Le Bail A."/>
            <person name="Leblanc C."/>
            <person name="Lerouge P."/>
            <person name="Lohr M."/>
            <person name="Lopez P.J."/>
            <person name="Martens C."/>
            <person name="Maumus F."/>
            <person name="Michel G."/>
            <person name="Miranda-Saavedra D."/>
            <person name="Morales J."/>
            <person name="Moreau H."/>
            <person name="Motomura T."/>
            <person name="Nagasato C."/>
            <person name="Napoli C.A."/>
            <person name="Nelson D.R."/>
            <person name="Nyvall-Collen P."/>
            <person name="Peters A.F."/>
            <person name="Pommier C."/>
            <person name="Potin P."/>
            <person name="Poulain J."/>
            <person name="Quesneville H."/>
            <person name="Read B."/>
            <person name="Rensing S.A."/>
            <person name="Ritter A."/>
            <person name="Rousvoal S."/>
            <person name="Samanta M."/>
            <person name="Samson G."/>
            <person name="Schroeder D.C."/>
            <person name="Segurens B."/>
            <person name="Strittmatter M."/>
            <person name="Tonon T."/>
            <person name="Tregear J.W."/>
            <person name="Valentin K."/>
            <person name="von Dassow P."/>
            <person name="Yamagishi T."/>
            <person name="Van de Peer Y."/>
            <person name="Wincker P."/>
        </authorList>
    </citation>
    <scope>NUCLEOTIDE SEQUENCE [LARGE SCALE GENOMIC DNA]</scope>
    <source>
        <strain evidence="2">Ec32 / CCAP1310/4</strain>
    </source>
</reference>
<evidence type="ECO:0000313" key="1">
    <source>
        <dbReference type="EMBL" id="CBJ34068.1"/>
    </source>
</evidence>
<dbReference type="AlphaFoldDB" id="D7G8Y4"/>
<sequence>MSFSLHGVVSCGFCPFTFIDLPPAFDRIWFWTFRRCRKKAQLEPAHSCGYRFPVVSRLIGQ</sequence>
<dbReference type="InParanoid" id="D7G8Y4"/>
<dbReference type="Proteomes" id="UP000002630">
    <property type="component" value="Unassembled WGS sequence"/>
</dbReference>
<keyword evidence="2" id="KW-1185">Reference proteome</keyword>
<proteinExistence type="predicted"/>
<name>D7G8Y4_ECTSI</name>
<protein>
    <submittedName>
        <fullName evidence="1">Uncharacterized protein</fullName>
    </submittedName>
</protein>
<dbReference type="EMBL" id="FN649760">
    <property type="protein sequence ID" value="CBJ34068.1"/>
    <property type="molecule type" value="Genomic_DNA"/>
</dbReference>
<gene>
    <name evidence="1" type="ORF">Esi_0934_0001</name>
</gene>
<evidence type="ECO:0000313" key="2">
    <source>
        <dbReference type="Proteomes" id="UP000002630"/>
    </source>
</evidence>
<organism evidence="1 2">
    <name type="scientific">Ectocarpus siliculosus</name>
    <name type="common">Brown alga</name>
    <name type="synonym">Conferva siliculosa</name>
    <dbReference type="NCBI Taxonomy" id="2880"/>
    <lineage>
        <taxon>Eukaryota</taxon>
        <taxon>Sar</taxon>
        <taxon>Stramenopiles</taxon>
        <taxon>Ochrophyta</taxon>
        <taxon>PX clade</taxon>
        <taxon>Phaeophyceae</taxon>
        <taxon>Ectocarpales</taxon>
        <taxon>Ectocarpaceae</taxon>
        <taxon>Ectocarpus</taxon>
    </lineage>
</organism>